<proteinExistence type="predicted"/>
<dbReference type="Pfam" id="PF04055">
    <property type="entry name" value="Radical_SAM"/>
    <property type="match status" value="1"/>
</dbReference>
<evidence type="ECO:0000256" key="3">
    <source>
        <dbReference type="ARBA" id="ARBA00022723"/>
    </source>
</evidence>
<sequence length="302" mass="34411">MVSKVPPSQIIIRPPVEAHSVLIAVTGGCSWNRCRFCGTYKGIYGTIQDYAIRPLEDVLKEIDYYAEKNYHRYPVFLAGGNPTSAPTEYLVKIIEYVRLRLKNVPRVSSYAKALDILRKTDEELKQLAEAGLDIVYMGLESGSSKILRIMKKGTNAESMIKAGKKVLYSGIKLSLYVMLGLGGKKYSEDHVKGTARVLTEINPTIFRFRTLNILPNTPLWKEWKNGEFELLSPVECLKEERDIIENLEENVNSQVFNDHISNYCSIETPNIKEDREIFIKTLDSYINDPRIKALPRKNLISM</sequence>
<evidence type="ECO:0000256" key="1">
    <source>
        <dbReference type="ARBA" id="ARBA00001966"/>
    </source>
</evidence>
<name>X1R6X0_9ZZZZ</name>
<dbReference type="CDD" id="cd01335">
    <property type="entry name" value="Radical_SAM"/>
    <property type="match status" value="1"/>
</dbReference>
<dbReference type="PROSITE" id="PS51257">
    <property type="entry name" value="PROKAR_LIPOPROTEIN"/>
    <property type="match status" value="1"/>
</dbReference>
<dbReference type="SFLD" id="SFLDS00029">
    <property type="entry name" value="Radical_SAM"/>
    <property type="match status" value="1"/>
</dbReference>
<dbReference type="PANTHER" id="PTHR43409">
    <property type="entry name" value="ANAEROBIC MAGNESIUM-PROTOPORPHYRIN IX MONOMETHYL ESTER CYCLASE-RELATED"/>
    <property type="match status" value="1"/>
</dbReference>
<dbReference type="InterPro" id="IPR007197">
    <property type="entry name" value="rSAM"/>
</dbReference>
<dbReference type="SFLD" id="SFLDG01082">
    <property type="entry name" value="B12-binding_domain_containing"/>
    <property type="match status" value="1"/>
</dbReference>
<comment type="cofactor">
    <cofactor evidence="1">
        <name>[4Fe-4S] cluster</name>
        <dbReference type="ChEBI" id="CHEBI:49883"/>
    </cofactor>
</comment>
<comment type="caution">
    <text evidence="7">The sequence shown here is derived from an EMBL/GenBank/DDBJ whole genome shotgun (WGS) entry which is preliminary data.</text>
</comment>
<dbReference type="GO" id="GO:0046872">
    <property type="term" value="F:metal ion binding"/>
    <property type="evidence" value="ECO:0007669"/>
    <property type="project" value="UniProtKB-KW"/>
</dbReference>
<dbReference type="GO" id="GO:0003824">
    <property type="term" value="F:catalytic activity"/>
    <property type="evidence" value="ECO:0007669"/>
    <property type="project" value="InterPro"/>
</dbReference>
<dbReference type="InterPro" id="IPR058240">
    <property type="entry name" value="rSAM_sf"/>
</dbReference>
<dbReference type="AlphaFoldDB" id="X1R6X0"/>
<dbReference type="PROSITE" id="PS51918">
    <property type="entry name" value="RADICAL_SAM"/>
    <property type="match status" value="1"/>
</dbReference>
<keyword evidence="5" id="KW-0411">Iron-sulfur</keyword>
<evidence type="ECO:0000256" key="4">
    <source>
        <dbReference type="ARBA" id="ARBA00023004"/>
    </source>
</evidence>
<keyword evidence="3" id="KW-0479">Metal-binding</keyword>
<dbReference type="EMBL" id="BARW01001701">
    <property type="protein sequence ID" value="GAI62776.1"/>
    <property type="molecule type" value="Genomic_DNA"/>
</dbReference>
<reference evidence="7" key="1">
    <citation type="journal article" date="2014" name="Front. Microbiol.">
        <title>High frequency of phylogenetically diverse reductive dehalogenase-homologous genes in deep subseafloor sedimentary metagenomes.</title>
        <authorList>
            <person name="Kawai M."/>
            <person name="Futagami T."/>
            <person name="Toyoda A."/>
            <person name="Takaki Y."/>
            <person name="Nishi S."/>
            <person name="Hori S."/>
            <person name="Arai W."/>
            <person name="Tsubouchi T."/>
            <person name="Morono Y."/>
            <person name="Uchiyama I."/>
            <person name="Ito T."/>
            <person name="Fujiyama A."/>
            <person name="Inagaki F."/>
            <person name="Takami H."/>
        </authorList>
    </citation>
    <scope>NUCLEOTIDE SEQUENCE</scope>
    <source>
        <strain evidence="7">Expedition CK06-06</strain>
    </source>
</reference>
<dbReference type="InterPro" id="IPR006638">
    <property type="entry name" value="Elp3/MiaA/NifB-like_rSAM"/>
</dbReference>
<dbReference type="InterPro" id="IPR051198">
    <property type="entry name" value="BchE-like"/>
</dbReference>
<dbReference type="SFLD" id="SFLDG01095">
    <property type="entry name" value="Uncharacterised_Radical_SAM_Su"/>
    <property type="match status" value="1"/>
</dbReference>
<feature type="domain" description="Radical SAM core" evidence="6">
    <location>
        <begin position="13"/>
        <end position="254"/>
    </location>
</feature>
<dbReference type="GO" id="GO:0051536">
    <property type="term" value="F:iron-sulfur cluster binding"/>
    <property type="evidence" value="ECO:0007669"/>
    <property type="project" value="UniProtKB-KW"/>
</dbReference>
<accession>X1R6X0</accession>
<dbReference type="InterPro" id="IPR013785">
    <property type="entry name" value="Aldolase_TIM"/>
</dbReference>
<evidence type="ECO:0000256" key="5">
    <source>
        <dbReference type="ARBA" id="ARBA00023014"/>
    </source>
</evidence>
<dbReference type="SMART" id="SM00729">
    <property type="entry name" value="Elp3"/>
    <property type="match status" value="1"/>
</dbReference>
<organism evidence="7">
    <name type="scientific">marine sediment metagenome</name>
    <dbReference type="NCBI Taxonomy" id="412755"/>
    <lineage>
        <taxon>unclassified sequences</taxon>
        <taxon>metagenomes</taxon>
        <taxon>ecological metagenomes</taxon>
    </lineage>
</organism>
<dbReference type="SUPFAM" id="SSF102114">
    <property type="entry name" value="Radical SAM enzymes"/>
    <property type="match status" value="1"/>
</dbReference>
<dbReference type="PANTHER" id="PTHR43409:SF4">
    <property type="entry name" value="RADICAL SAM SUPERFAMILY PROTEIN"/>
    <property type="match status" value="1"/>
</dbReference>
<dbReference type="Gene3D" id="3.20.20.70">
    <property type="entry name" value="Aldolase class I"/>
    <property type="match status" value="1"/>
</dbReference>
<evidence type="ECO:0000313" key="7">
    <source>
        <dbReference type="EMBL" id="GAI62776.1"/>
    </source>
</evidence>
<evidence type="ECO:0000256" key="2">
    <source>
        <dbReference type="ARBA" id="ARBA00022691"/>
    </source>
</evidence>
<keyword evidence="4" id="KW-0408">Iron</keyword>
<protein>
    <recommendedName>
        <fullName evidence="6">Radical SAM core domain-containing protein</fullName>
    </recommendedName>
</protein>
<keyword evidence="2" id="KW-0949">S-adenosyl-L-methionine</keyword>
<gene>
    <name evidence="7" type="ORF">S12H4_05216</name>
</gene>
<evidence type="ECO:0000259" key="6">
    <source>
        <dbReference type="PROSITE" id="PS51918"/>
    </source>
</evidence>